<evidence type="ECO:0000313" key="2">
    <source>
        <dbReference type="Proteomes" id="UP000228934"/>
    </source>
</evidence>
<name>A0A2G9SGX7_AQUCT</name>
<protein>
    <submittedName>
        <fullName evidence="1">Uncharacterized protein</fullName>
    </submittedName>
</protein>
<sequence length="72" mass="7698">MVTVETLVAVVVELECPTVETTTRILEEGEAIVVSKTILRGTTSGSNRVLPFCMISLKNSLTDSIAGKFIGK</sequence>
<evidence type="ECO:0000313" key="1">
    <source>
        <dbReference type="EMBL" id="PIO39406.1"/>
    </source>
</evidence>
<dbReference type="Proteomes" id="UP000228934">
    <property type="component" value="Unassembled WGS sequence"/>
</dbReference>
<keyword evidence="2" id="KW-1185">Reference proteome</keyword>
<reference evidence="2" key="1">
    <citation type="journal article" date="2017" name="Nat. Commun.">
        <title>The North American bullfrog draft genome provides insight into hormonal regulation of long noncoding RNA.</title>
        <authorList>
            <person name="Hammond S.A."/>
            <person name="Warren R.L."/>
            <person name="Vandervalk B.P."/>
            <person name="Kucuk E."/>
            <person name="Khan H."/>
            <person name="Gibb E.A."/>
            <person name="Pandoh P."/>
            <person name="Kirk H."/>
            <person name="Zhao Y."/>
            <person name="Jones M."/>
            <person name="Mungall A.J."/>
            <person name="Coope R."/>
            <person name="Pleasance S."/>
            <person name="Moore R.A."/>
            <person name="Holt R.A."/>
            <person name="Round J.M."/>
            <person name="Ohora S."/>
            <person name="Walle B.V."/>
            <person name="Veldhoen N."/>
            <person name="Helbing C.C."/>
            <person name="Birol I."/>
        </authorList>
    </citation>
    <scope>NUCLEOTIDE SEQUENCE [LARGE SCALE GENOMIC DNA]</scope>
</reference>
<proteinExistence type="predicted"/>
<organism evidence="1 2">
    <name type="scientific">Aquarana catesbeiana</name>
    <name type="common">American bullfrog</name>
    <name type="synonym">Rana catesbeiana</name>
    <dbReference type="NCBI Taxonomy" id="8400"/>
    <lineage>
        <taxon>Eukaryota</taxon>
        <taxon>Metazoa</taxon>
        <taxon>Chordata</taxon>
        <taxon>Craniata</taxon>
        <taxon>Vertebrata</taxon>
        <taxon>Euteleostomi</taxon>
        <taxon>Amphibia</taxon>
        <taxon>Batrachia</taxon>
        <taxon>Anura</taxon>
        <taxon>Neobatrachia</taxon>
        <taxon>Ranoidea</taxon>
        <taxon>Ranidae</taxon>
        <taxon>Aquarana</taxon>
    </lineage>
</organism>
<dbReference type="AlphaFoldDB" id="A0A2G9SGX7"/>
<gene>
    <name evidence="1" type="ORF">AB205_0094090</name>
</gene>
<accession>A0A2G9SGX7</accession>
<dbReference type="EMBL" id="KV924805">
    <property type="protein sequence ID" value="PIO39406.1"/>
    <property type="molecule type" value="Genomic_DNA"/>
</dbReference>